<accession>A0ACB9AF18</accession>
<dbReference type="EMBL" id="CM042015">
    <property type="protein sequence ID" value="KAI3708101.1"/>
    <property type="molecule type" value="Genomic_DNA"/>
</dbReference>
<name>A0ACB9AF18_CICIN</name>
<evidence type="ECO:0000313" key="1">
    <source>
        <dbReference type="EMBL" id="KAI3708101.1"/>
    </source>
</evidence>
<proteinExistence type="predicted"/>
<organism evidence="1 2">
    <name type="scientific">Cichorium intybus</name>
    <name type="common">Chicory</name>
    <dbReference type="NCBI Taxonomy" id="13427"/>
    <lineage>
        <taxon>Eukaryota</taxon>
        <taxon>Viridiplantae</taxon>
        <taxon>Streptophyta</taxon>
        <taxon>Embryophyta</taxon>
        <taxon>Tracheophyta</taxon>
        <taxon>Spermatophyta</taxon>
        <taxon>Magnoliopsida</taxon>
        <taxon>eudicotyledons</taxon>
        <taxon>Gunneridae</taxon>
        <taxon>Pentapetalae</taxon>
        <taxon>asterids</taxon>
        <taxon>campanulids</taxon>
        <taxon>Asterales</taxon>
        <taxon>Asteraceae</taxon>
        <taxon>Cichorioideae</taxon>
        <taxon>Cichorieae</taxon>
        <taxon>Cichoriinae</taxon>
        <taxon>Cichorium</taxon>
    </lineage>
</organism>
<keyword evidence="2" id="KW-1185">Reference proteome</keyword>
<evidence type="ECO:0000313" key="2">
    <source>
        <dbReference type="Proteomes" id="UP001055811"/>
    </source>
</evidence>
<protein>
    <submittedName>
        <fullName evidence="1">Uncharacterized protein</fullName>
    </submittedName>
</protein>
<sequence length="102" mass="11211">MRMNDTKSMGHRKVLKKVGEGFGKTKEVAAGAKKVKQGTSIVSLMNSFMLVTGEKENTVATSERVKSFKTDEDPSIRLTEYTEVSCSISNTSVMNINKECIS</sequence>
<gene>
    <name evidence="1" type="ORF">L2E82_37161</name>
</gene>
<reference evidence="1 2" key="2">
    <citation type="journal article" date="2022" name="Mol. Ecol. Resour.">
        <title>The genomes of chicory, endive, great burdock and yacon provide insights into Asteraceae paleo-polyploidization history and plant inulin production.</title>
        <authorList>
            <person name="Fan W."/>
            <person name="Wang S."/>
            <person name="Wang H."/>
            <person name="Wang A."/>
            <person name="Jiang F."/>
            <person name="Liu H."/>
            <person name="Zhao H."/>
            <person name="Xu D."/>
            <person name="Zhang Y."/>
        </authorList>
    </citation>
    <scope>NUCLEOTIDE SEQUENCE [LARGE SCALE GENOMIC DNA]</scope>
    <source>
        <strain evidence="2">cv. Punajuju</strain>
        <tissue evidence="1">Leaves</tissue>
    </source>
</reference>
<reference evidence="2" key="1">
    <citation type="journal article" date="2022" name="Mol. Ecol. Resour.">
        <title>The genomes of chicory, endive, great burdock and yacon provide insights into Asteraceae palaeo-polyploidization history and plant inulin production.</title>
        <authorList>
            <person name="Fan W."/>
            <person name="Wang S."/>
            <person name="Wang H."/>
            <person name="Wang A."/>
            <person name="Jiang F."/>
            <person name="Liu H."/>
            <person name="Zhao H."/>
            <person name="Xu D."/>
            <person name="Zhang Y."/>
        </authorList>
    </citation>
    <scope>NUCLEOTIDE SEQUENCE [LARGE SCALE GENOMIC DNA]</scope>
    <source>
        <strain evidence="2">cv. Punajuju</strain>
    </source>
</reference>
<comment type="caution">
    <text evidence="1">The sequence shown here is derived from an EMBL/GenBank/DDBJ whole genome shotgun (WGS) entry which is preliminary data.</text>
</comment>
<dbReference type="Proteomes" id="UP001055811">
    <property type="component" value="Linkage Group LG07"/>
</dbReference>